<evidence type="ECO:0000256" key="1">
    <source>
        <dbReference type="SAM" id="MobiDB-lite"/>
    </source>
</evidence>
<dbReference type="AlphaFoldDB" id="A0AAV7PAE5"/>
<reference evidence="2" key="1">
    <citation type="journal article" date="2022" name="bioRxiv">
        <title>Sequencing and chromosome-scale assembly of the giantPleurodeles waltlgenome.</title>
        <authorList>
            <person name="Brown T."/>
            <person name="Elewa A."/>
            <person name="Iarovenko S."/>
            <person name="Subramanian E."/>
            <person name="Araus A.J."/>
            <person name="Petzold A."/>
            <person name="Susuki M."/>
            <person name="Suzuki K.-i.T."/>
            <person name="Hayashi T."/>
            <person name="Toyoda A."/>
            <person name="Oliveira C."/>
            <person name="Osipova E."/>
            <person name="Leigh N.D."/>
            <person name="Simon A."/>
            <person name="Yun M.H."/>
        </authorList>
    </citation>
    <scope>NUCLEOTIDE SEQUENCE</scope>
    <source>
        <strain evidence="2">20211129_DDA</strain>
        <tissue evidence="2">Liver</tissue>
    </source>
</reference>
<protein>
    <submittedName>
        <fullName evidence="2">Uncharacterized protein</fullName>
    </submittedName>
</protein>
<name>A0AAV7PAE5_PLEWA</name>
<gene>
    <name evidence="2" type="ORF">NDU88_003612</name>
</gene>
<evidence type="ECO:0000313" key="2">
    <source>
        <dbReference type="EMBL" id="KAJ1125176.1"/>
    </source>
</evidence>
<feature type="region of interest" description="Disordered" evidence="1">
    <location>
        <begin position="1"/>
        <end position="22"/>
    </location>
</feature>
<dbReference type="Proteomes" id="UP001066276">
    <property type="component" value="Chromosome 7"/>
</dbReference>
<evidence type="ECO:0000313" key="3">
    <source>
        <dbReference type="Proteomes" id="UP001066276"/>
    </source>
</evidence>
<keyword evidence="3" id="KW-1185">Reference proteome</keyword>
<comment type="caution">
    <text evidence="2">The sequence shown here is derived from an EMBL/GenBank/DDBJ whole genome shotgun (WGS) entry which is preliminary data.</text>
</comment>
<organism evidence="2 3">
    <name type="scientific">Pleurodeles waltl</name>
    <name type="common">Iberian ribbed newt</name>
    <dbReference type="NCBI Taxonomy" id="8319"/>
    <lineage>
        <taxon>Eukaryota</taxon>
        <taxon>Metazoa</taxon>
        <taxon>Chordata</taxon>
        <taxon>Craniata</taxon>
        <taxon>Vertebrata</taxon>
        <taxon>Euteleostomi</taxon>
        <taxon>Amphibia</taxon>
        <taxon>Batrachia</taxon>
        <taxon>Caudata</taxon>
        <taxon>Salamandroidea</taxon>
        <taxon>Salamandridae</taxon>
        <taxon>Pleurodelinae</taxon>
        <taxon>Pleurodeles</taxon>
    </lineage>
</organism>
<accession>A0AAV7PAE5</accession>
<feature type="compositionally biased region" description="Basic residues" evidence="1">
    <location>
        <begin position="1"/>
        <end position="10"/>
    </location>
</feature>
<proteinExistence type="predicted"/>
<sequence>MMRASCRNHRLQPPYAPRKPHPRLGCFRGGPLRGGDAVAAAGLLCAHRRLMQACSADRQTAAGTPAAATGRILILPLVLGESTPVASGKFQRGPTTAATALRSD</sequence>
<dbReference type="EMBL" id="JANPWB010000011">
    <property type="protein sequence ID" value="KAJ1125176.1"/>
    <property type="molecule type" value="Genomic_DNA"/>
</dbReference>